<evidence type="ECO:0000313" key="4">
    <source>
        <dbReference type="Proteomes" id="UP000315700"/>
    </source>
</evidence>
<evidence type="ECO:0000256" key="1">
    <source>
        <dbReference type="ARBA" id="ARBA00007637"/>
    </source>
</evidence>
<dbReference type="InterPro" id="IPR001509">
    <property type="entry name" value="Epimerase_deHydtase"/>
</dbReference>
<dbReference type="KEGG" id="ccos:Pan44_47440"/>
<accession>A0A517SKN7</accession>
<name>A0A517SKN7_9PLAN</name>
<sequence length="330" mass="35672">MSEAWQGRRVVVTGGLGFIGSNLVLRLAGEGAEATVIDLPDPECAGDFRHLGPVADRVTVIRADLSLPGDWRRAIENAEVVFHLAGQVSHSASMSDPVADLRHNCGSLLQVLEAARAARTSPRLVFASTRQVYGRAIALPVRESHPLRPPDVNGVHNVAGEEYLRLYREVHGLQSTTIRLANTYGPRMDLRHAGRGVLNVFLARALLGQPITIFGDGSQKRDINHVDDVVEALLLAARVNQAGPFHLGSPVPATLSDFLQALQTRLPVEVSHQPFPPELEAIDIGDSHCDIAAFQAATGWSPATPLDEGLARTIKWFLSNPHALPRAATR</sequence>
<evidence type="ECO:0000313" key="3">
    <source>
        <dbReference type="EMBL" id="QDT56687.1"/>
    </source>
</evidence>
<protein>
    <submittedName>
        <fullName evidence="3">UDP-glucose 4-epimerase</fullName>
        <ecNumber evidence="3">5.1.3.2</ecNumber>
    </submittedName>
</protein>
<dbReference type="EMBL" id="CP036271">
    <property type="protein sequence ID" value="QDT56687.1"/>
    <property type="molecule type" value="Genomic_DNA"/>
</dbReference>
<dbReference type="Gene3D" id="3.40.50.720">
    <property type="entry name" value="NAD(P)-binding Rossmann-like Domain"/>
    <property type="match status" value="1"/>
</dbReference>
<dbReference type="RefSeq" id="WP_145034130.1">
    <property type="nucleotide sequence ID" value="NZ_CP036271.1"/>
</dbReference>
<dbReference type="Proteomes" id="UP000315700">
    <property type="component" value="Chromosome"/>
</dbReference>
<dbReference type="PRINTS" id="PR01713">
    <property type="entry name" value="NUCEPIMERASE"/>
</dbReference>
<feature type="domain" description="NAD-dependent epimerase/dehydratase" evidence="2">
    <location>
        <begin position="10"/>
        <end position="242"/>
    </location>
</feature>
<dbReference type="InterPro" id="IPR036291">
    <property type="entry name" value="NAD(P)-bd_dom_sf"/>
</dbReference>
<dbReference type="AlphaFoldDB" id="A0A517SKN7"/>
<dbReference type="GO" id="GO:0003978">
    <property type="term" value="F:UDP-glucose 4-epimerase activity"/>
    <property type="evidence" value="ECO:0007669"/>
    <property type="project" value="UniProtKB-EC"/>
</dbReference>
<dbReference type="Pfam" id="PF01370">
    <property type="entry name" value="Epimerase"/>
    <property type="match status" value="1"/>
</dbReference>
<reference evidence="3 4" key="1">
    <citation type="submission" date="2019-02" db="EMBL/GenBank/DDBJ databases">
        <title>Deep-cultivation of Planctomycetes and their phenomic and genomic characterization uncovers novel biology.</title>
        <authorList>
            <person name="Wiegand S."/>
            <person name="Jogler M."/>
            <person name="Boedeker C."/>
            <person name="Pinto D."/>
            <person name="Vollmers J."/>
            <person name="Rivas-Marin E."/>
            <person name="Kohn T."/>
            <person name="Peeters S.H."/>
            <person name="Heuer A."/>
            <person name="Rast P."/>
            <person name="Oberbeckmann S."/>
            <person name="Bunk B."/>
            <person name="Jeske O."/>
            <person name="Meyerdierks A."/>
            <person name="Storesund J.E."/>
            <person name="Kallscheuer N."/>
            <person name="Luecker S."/>
            <person name="Lage O.M."/>
            <person name="Pohl T."/>
            <person name="Merkel B.J."/>
            <person name="Hornburger P."/>
            <person name="Mueller R.-W."/>
            <person name="Bruemmer F."/>
            <person name="Labrenz M."/>
            <person name="Spormann A.M."/>
            <person name="Op den Camp H."/>
            <person name="Overmann J."/>
            <person name="Amann R."/>
            <person name="Jetten M.S.M."/>
            <person name="Mascher T."/>
            <person name="Medema M.H."/>
            <person name="Devos D.P."/>
            <person name="Kaster A.-K."/>
            <person name="Ovreas L."/>
            <person name="Rohde M."/>
            <person name="Galperin M.Y."/>
            <person name="Jogler C."/>
        </authorList>
    </citation>
    <scope>NUCLEOTIDE SEQUENCE [LARGE SCALE GENOMIC DNA]</scope>
    <source>
        <strain evidence="3 4">Pan44</strain>
    </source>
</reference>
<dbReference type="EC" id="5.1.3.2" evidence="3"/>
<keyword evidence="4" id="KW-1185">Reference proteome</keyword>
<dbReference type="PANTHER" id="PTHR43000">
    <property type="entry name" value="DTDP-D-GLUCOSE 4,6-DEHYDRATASE-RELATED"/>
    <property type="match status" value="1"/>
</dbReference>
<proteinExistence type="inferred from homology"/>
<dbReference type="Gene3D" id="3.90.25.10">
    <property type="entry name" value="UDP-galactose 4-epimerase, domain 1"/>
    <property type="match status" value="1"/>
</dbReference>
<evidence type="ECO:0000259" key="2">
    <source>
        <dbReference type="Pfam" id="PF01370"/>
    </source>
</evidence>
<keyword evidence="3" id="KW-0413">Isomerase</keyword>
<comment type="similarity">
    <text evidence="1">Belongs to the NAD(P)-dependent epimerase/dehydratase family.</text>
</comment>
<gene>
    <name evidence="3" type="ORF">Pan44_47440</name>
</gene>
<organism evidence="3 4">
    <name type="scientific">Caulifigura coniformis</name>
    <dbReference type="NCBI Taxonomy" id="2527983"/>
    <lineage>
        <taxon>Bacteria</taxon>
        <taxon>Pseudomonadati</taxon>
        <taxon>Planctomycetota</taxon>
        <taxon>Planctomycetia</taxon>
        <taxon>Planctomycetales</taxon>
        <taxon>Planctomycetaceae</taxon>
        <taxon>Caulifigura</taxon>
    </lineage>
</organism>
<dbReference type="SUPFAM" id="SSF51735">
    <property type="entry name" value="NAD(P)-binding Rossmann-fold domains"/>
    <property type="match status" value="1"/>
</dbReference>
<dbReference type="OrthoDB" id="258549at2"/>
<dbReference type="InParanoid" id="A0A517SKN7"/>